<organism evidence="2 3">
    <name type="scientific">Candidatus Thalassospirochaeta sargassi</name>
    <dbReference type="NCBI Taxonomy" id="3119039"/>
    <lineage>
        <taxon>Bacteria</taxon>
        <taxon>Pseudomonadati</taxon>
        <taxon>Spirochaetota</taxon>
        <taxon>Spirochaetia</taxon>
        <taxon>Spirochaetales</taxon>
        <taxon>Spirochaetaceae</taxon>
        <taxon>Candidatus Thalassospirochaeta</taxon>
    </lineage>
</organism>
<reference evidence="2 3" key="1">
    <citation type="submission" date="2022-12" db="EMBL/GenBank/DDBJ databases">
        <title>Metagenome assembled genome from gulf of manar.</title>
        <authorList>
            <person name="Kohli P."/>
            <person name="Pk S."/>
            <person name="Venkata Ramana C."/>
            <person name="Sasikala C."/>
        </authorList>
    </citation>
    <scope>NUCLEOTIDE SEQUENCE [LARGE SCALE GENOMIC DNA]</scope>
    <source>
        <strain evidence="2">JB008</strain>
    </source>
</reference>
<evidence type="ECO:0000313" key="3">
    <source>
        <dbReference type="Proteomes" id="UP001221217"/>
    </source>
</evidence>
<name>A0AAJ1IB54_9SPIO</name>
<protein>
    <submittedName>
        <fullName evidence="2">P-loop NTPase fold protein</fullName>
    </submittedName>
</protein>
<evidence type="ECO:0000259" key="1">
    <source>
        <dbReference type="Pfam" id="PF07693"/>
    </source>
</evidence>
<comment type="caution">
    <text evidence="2">The sequence shown here is derived from an EMBL/GenBank/DDBJ whole genome shotgun (WGS) entry which is preliminary data.</text>
</comment>
<gene>
    <name evidence="2" type="ORF">PQJ61_04615</name>
</gene>
<sequence>MWNDNQTNKDYVNFKCVADTAAEIILEAEGQPISMGVSGGWGTGKSSMWNSPEIVDI</sequence>
<dbReference type="EMBL" id="JAQQAL010000011">
    <property type="protein sequence ID" value="MDC7226030.1"/>
    <property type="molecule type" value="Genomic_DNA"/>
</dbReference>
<feature type="domain" description="KAP NTPase" evidence="1">
    <location>
        <begin position="16"/>
        <end position="50"/>
    </location>
</feature>
<evidence type="ECO:0000313" key="2">
    <source>
        <dbReference type="EMBL" id="MDC7226030.1"/>
    </source>
</evidence>
<accession>A0AAJ1IB54</accession>
<dbReference type="InterPro" id="IPR011646">
    <property type="entry name" value="KAP_P-loop"/>
</dbReference>
<dbReference type="Proteomes" id="UP001221217">
    <property type="component" value="Unassembled WGS sequence"/>
</dbReference>
<dbReference type="Pfam" id="PF07693">
    <property type="entry name" value="KAP_NTPase"/>
    <property type="match status" value="1"/>
</dbReference>
<dbReference type="AlphaFoldDB" id="A0AAJ1IB54"/>
<proteinExistence type="predicted"/>